<reference evidence="2" key="1">
    <citation type="submission" date="2013-12" db="EMBL/GenBank/DDBJ databases">
        <title>The Genome Sequence of Aphanomyces invadans NJM9701.</title>
        <authorList>
            <consortium name="The Broad Institute Genomics Platform"/>
            <person name="Russ C."/>
            <person name="Tyler B."/>
            <person name="van West P."/>
            <person name="Dieguez-Uribeondo J."/>
            <person name="Young S.K."/>
            <person name="Zeng Q."/>
            <person name="Gargeya S."/>
            <person name="Fitzgerald M."/>
            <person name="Abouelleil A."/>
            <person name="Alvarado L."/>
            <person name="Chapman S.B."/>
            <person name="Gainer-Dewar J."/>
            <person name="Goldberg J."/>
            <person name="Griggs A."/>
            <person name="Gujja S."/>
            <person name="Hansen M."/>
            <person name="Howarth C."/>
            <person name="Imamovic A."/>
            <person name="Ireland A."/>
            <person name="Larimer J."/>
            <person name="McCowan C."/>
            <person name="Murphy C."/>
            <person name="Pearson M."/>
            <person name="Poon T.W."/>
            <person name="Priest M."/>
            <person name="Roberts A."/>
            <person name="Saif S."/>
            <person name="Shea T."/>
            <person name="Sykes S."/>
            <person name="Wortman J."/>
            <person name="Nusbaum C."/>
            <person name="Birren B."/>
        </authorList>
    </citation>
    <scope>NUCLEOTIDE SEQUENCE [LARGE SCALE GENOMIC DNA]</scope>
    <source>
        <strain evidence="2">NJM9701</strain>
    </source>
</reference>
<proteinExistence type="predicted"/>
<dbReference type="PROSITE" id="PS00533">
    <property type="entry name" value="PORPHOBILINOGEN_DEAM"/>
    <property type="match status" value="1"/>
</dbReference>
<accession>A0A024UIW7</accession>
<dbReference type="eggNOG" id="ENOG502RY3E">
    <property type="taxonomic scope" value="Eukaryota"/>
</dbReference>
<dbReference type="EMBL" id="KI913955">
    <property type="protein sequence ID" value="ETW06239.1"/>
    <property type="molecule type" value="Genomic_DNA"/>
</dbReference>
<feature type="region of interest" description="Disordered" evidence="1">
    <location>
        <begin position="415"/>
        <end position="438"/>
    </location>
</feature>
<feature type="compositionally biased region" description="Basic and acidic residues" evidence="1">
    <location>
        <begin position="1290"/>
        <end position="1309"/>
    </location>
</feature>
<gene>
    <name evidence="2" type="ORF">H310_02540</name>
</gene>
<protein>
    <recommendedName>
        <fullName evidence="3">EF-hand domain-containing protein</fullName>
    </recommendedName>
</protein>
<dbReference type="OrthoDB" id="125347at2759"/>
<dbReference type="RefSeq" id="XP_008864314.1">
    <property type="nucleotide sequence ID" value="XM_008866092.1"/>
</dbReference>
<organism evidence="2">
    <name type="scientific">Aphanomyces invadans</name>
    <dbReference type="NCBI Taxonomy" id="157072"/>
    <lineage>
        <taxon>Eukaryota</taxon>
        <taxon>Sar</taxon>
        <taxon>Stramenopiles</taxon>
        <taxon>Oomycota</taxon>
        <taxon>Saprolegniomycetes</taxon>
        <taxon>Saprolegniales</taxon>
        <taxon>Verrucalvaceae</taxon>
        <taxon>Aphanomyces</taxon>
    </lineage>
</organism>
<evidence type="ECO:0000313" key="2">
    <source>
        <dbReference type="EMBL" id="ETW06239.1"/>
    </source>
</evidence>
<feature type="region of interest" description="Disordered" evidence="1">
    <location>
        <begin position="1287"/>
        <end position="1315"/>
    </location>
</feature>
<dbReference type="InterPro" id="IPR022419">
    <property type="entry name" value="Porphobilin_deaminase_cofac_BS"/>
</dbReference>
<dbReference type="VEuPathDB" id="FungiDB:H310_02540"/>
<dbReference type="GO" id="GO:0004418">
    <property type="term" value="F:hydroxymethylbilane synthase activity"/>
    <property type="evidence" value="ECO:0007669"/>
    <property type="project" value="InterPro"/>
</dbReference>
<feature type="region of interest" description="Disordered" evidence="1">
    <location>
        <begin position="364"/>
        <end position="390"/>
    </location>
</feature>
<sequence>MERGSKAPPLYRPARSSNYNFVHVPQSKSPRRHHDPALPTSTLDTIVATILETWAVRLGQCQDDDSTQDASSDCSTVPERVRKLWQAVVRDAQTGVYGRASDDVVGQHALPNPICTAICVEIVIEILRAVLPRHAGIVDVVIGSLVHSIYSKYDPSKSYYSNTMYAHAGQDHLAVSLVQSTVRTLYTVYGYLDSPTQLSVAIELVKPLVTTEILGDLWESLMAKLPRRDHSQAAAHMLLFSRCFASLPRDEKREILPLLASSIQRRIEEFVPSIGTLESSSRAVNVDQEDSFDPDGVVPRSWEPSTFYDAATHHRPRGSVARASMLKSHTAPMDYRKTSMLGKPAHERGTRNGLNSLVMGASDQATPLPTMRKPSNARKGTMLGMGSSCRRKSTRIHDVAVLRPDQLHGILPHVGPSRQSTAPPALVKQPSSVGTGEPDTSAELLEFVDELADDLKDIYALLRAGEYRSQQSGMQDFAKLLTTRLHVSLDDVDHEHQKGGAADPKETELMAVTSIIQLVKAHPGALGSVLKQVPDLVVDTLRSQQGILKYCMVHCSWVVRHFLKLDAAATETWQSIVKAQSKGLTLLWSTDQFAADEVVVSPIEAAYQWLQTHVPDAAKVLLLNHDLAKLIFAEMEREVLTAKATNKGLRLKMLLTELEDLPTFQAHMHLAAQKGLDMAIKHDMKGVVTMLTIILNNNAHLKDLAASSVEITAALAVHNKHALLNLLNSDVVTWKPFFVQIMMENNFLLTDCLMTKTKHLPGGEQLMVAFHSVLDGVAGHWVTGDEDQPSGVAFKARGHFKRALSVLRLAQRRRNTTAESLDGTDALDDNALAPTRASQGNVPRKASNKAATTRQRQMLDGIPRASVVPGVYHIPWIWKTFLIDATLERAATTPKHPWGRRELKRFILDIVIEKIKLDELDTDDDVLSDLSVFVCDYLTNKLQNRGLVCFQLQQLVNGIQKHIEDPRVSFFAAACGVKQPLRRGVLHSCLRSLSHLLFGQLRIFRSEKRLQELVDGSCVVPVAAVESAARSVFAQCLSSEELTAVAGEIATLRRFPASDISHELNHVDLDDAMAVYMRQWQQIEGHMDEQFILAFNRFRGANQDFVGIDQFVKIVTTVTRHSVSVRDCRLIFYDTGKEMIDLNTLLRLTQEYDLRISLAHPKIVLDEHDFDCIRRSLGVSSVLSFEDELKQLVACWSEVKPNIDKQLASLHQTEETKRDLAHHVQAVEDSLAYLRSGIDTPSMNTVWDTFRGSIASLQAAVNAQRSFSILYVQCHVRKWVSKLKKRKSERHSLRRQERHGGAKESDSPQRRTALR</sequence>
<feature type="region of interest" description="Disordered" evidence="1">
    <location>
        <begin position="817"/>
        <end position="853"/>
    </location>
</feature>
<dbReference type="GeneID" id="20079590"/>
<name>A0A024UIW7_9STRA</name>
<feature type="region of interest" description="Disordered" evidence="1">
    <location>
        <begin position="1"/>
        <end position="39"/>
    </location>
</feature>
<evidence type="ECO:0008006" key="3">
    <source>
        <dbReference type="Google" id="ProtNLM"/>
    </source>
</evidence>
<dbReference type="GO" id="GO:0033014">
    <property type="term" value="P:tetrapyrrole biosynthetic process"/>
    <property type="evidence" value="ECO:0007669"/>
    <property type="project" value="InterPro"/>
</dbReference>
<evidence type="ECO:0000256" key="1">
    <source>
        <dbReference type="SAM" id="MobiDB-lite"/>
    </source>
</evidence>